<name>A0A409YNF0_9AGAR</name>
<dbReference type="Proteomes" id="UP000284842">
    <property type="component" value="Unassembled WGS sequence"/>
</dbReference>
<dbReference type="InParanoid" id="A0A409YNF0"/>
<accession>A0A409YNF0</accession>
<evidence type="ECO:0000256" key="1">
    <source>
        <dbReference type="SAM" id="MobiDB-lite"/>
    </source>
</evidence>
<organism evidence="2 3">
    <name type="scientific">Panaeolus cyanescens</name>
    <dbReference type="NCBI Taxonomy" id="181874"/>
    <lineage>
        <taxon>Eukaryota</taxon>
        <taxon>Fungi</taxon>
        <taxon>Dikarya</taxon>
        <taxon>Basidiomycota</taxon>
        <taxon>Agaricomycotina</taxon>
        <taxon>Agaricomycetes</taxon>
        <taxon>Agaricomycetidae</taxon>
        <taxon>Agaricales</taxon>
        <taxon>Agaricineae</taxon>
        <taxon>Galeropsidaceae</taxon>
        <taxon>Panaeolus</taxon>
    </lineage>
</organism>
<comment type="caution">
    <text evidence="2">The sequence shown here is derived from an EMBL/GenBank/DDBJ whole genome shotgun (WGS) entry which is preliminary data.</text>
</comment>
<feature type="region of interest" description="Disordered" evidence="1">
    <location>
        <begin position="84"/>
        <end position="115"/>
    </location>
</feature>
<protein>
    <submittedName>
        <fullName evidence="2">Uncharacterized protein</fullName>
    </submittedName>
</protein>
<feature type="region of interest" description="Disordered" evidence="1">
    <location>
        <begin position="149"/>
        <end position="192"/>
    </location>
</feature>
<proteinExistence type="predicted"/>
<evidence type="ECO:0000313" key="3">
    <source>
        <dbReference type="Proteomes" id="UP000284842"/>
    </source>
</evidence>
<sequence length="192" mass="20625">MTCTRFFHLAPWDWADADVCVYASYAVTSWELKCTGVECDEFELCNWSPGARGEYAGRAVLEVTGRGGGGHHDDALDGVVKAENERVGQNLDVDEDSPDGNDDEEDEDSADNAEPIPVNCENVLKYPYPHPLDVVDIGCDDDLDRASRRTGLSARLSSSCSTLPTARSPCPSPSTSPPAADSLTPPSPPSSY</sequence>
<evidence type="ECO:0000313" key="2">
    <source>
        <dbReference type="EMBL" id="PPR04617.1"/>
    </source>
</evidence>
<dbReference type="AlphaFoldDB" id="A0A409YNF0"/>
<feature type="compositionally biased region" description="Acidic residues" evidence="1">
    <location>
        <begin position="92"/>
        <end position="111"/>
    </location>
</feature>
<reference evidence="2 3" key="1">
    <citation type="journal article" date="2018" name="Evol. Lett.">
        <title>Horizontal gene cluster transfer increased hallucinogenic mushroom diversity.</title>
        <authorList>
            <person name="Reynolds H.T."/>
            <person name="Vijayakumar V."/>
            <person name="Gluck-Thaler E."/>
            <person name="Korotkin H.B."/>
            <person name="Matheny P.B."/>
            <person name="Slot J.C."/>
        </authorList>
    </citation>
    <scope>NUCLEOTIDE SEQUENCE [LARGE SCALE GENOMIC DNA]</scope>
    <source>
        <strain evidence="2 3">2629</strain>
    </source>
</reference>
<gene>
    <name evidence="2" type="ORF">CVT24_011745</name>
</gene>
<keyword evidence="3" id="KW-1185">Reference proteome</keyword>
<dbReference type="EMBL" id="NHTK01000913">
    <property type="protein sequence ID" value="PPR04617.1"/>
    <property type="molecule type" value="Genomic_DNA"/>
</dbReference>